<dbReference type="Proteomes" id="UP000620075">
    <property type="component" value="Unassembled WGS sequence"/>
</dbReference>
<dbReference type="InterPro" id="IPR004888">
    <property type="entry name" value="Glycoside_hydrolase_63"/>
</dbReference>
<name>A0A934NEG1_9BACT</name>
<dbReference type="AlphaFoldDB" id="A0A934NEG1"/>
<protein>
    <submittedName>
        <fullName evidence="2">Glucosidase</fullName>
    </submittedName>
</protein>
<dbReference type="EMBL" id="JAEKNQ010000044">
    <property type="protein sequence ID" value="MBJ7603889.1"/>
    <property type="molecule type" value="Genomic_DNA"/>
</dbReference>
<organism evidence="2 3">
    <name type="scientific">Candidatus Dormiibacter inghamiae</name>
    <dbReference type="NCBI Taxonomy" id="3127013"/>
    <lineage>
        <taxon>Bacteria</taxon>
        <taxon>Bacillati</taxon>
        <taxon>Candidatus Dormiibacterota</taxon>
        <taxon>Candidatus Dormibacteria</taxon>
        <taxon>Candidatus Dormibacterales</taxon>
        <taxon>Candidatus Dormibacteraceae</taxon>
        <taxon>Candidatus Dormiibacter</taxon>
    </lineage>
</organism>
<dbReference type="InterPro" id="IPR008928">
    <property type="entry name" value="6-hairpin_glycosidase_sf"/>
</dbReference>
<dbReference type="PANTHER" id="PTHR10412">
    <property type="entry name" value="MANNOSYL-OLIGOSACCHARIDE GLUCOSIDASE"/>
    <property type="match status" value="1"/>
</dbReference>
<dbReference type="GO" id="GO:0004573">
    <property type="term" value="F:Glc3Man9GlcNAc2 oligosaccharide glucosidase activity"/>
    <property type="evidence" value="ECO:0007669"/>
    <property type="project" value="InterPro"/>
</dbReference>
<evidence type="ECO:0000259" key="1">
    <source>
        <dbReference type="Pfam" id="PF22422"/>
    </source>
</evidence>
<dbReference type="GO" id="GO:0009311">
    <property type="term" value="P:oligosaccharide metabolic process"/>
    <property type="evidence" value="ECO:0007669"/>
    <property type="project" value="InterPro"/>
</dbReference>
<dbReference type="PANTHER" id="PTHR10412:SF10">
    <property type="entry name" value="GLYCOSYL HYDROLASE FAMILY 63 C-TERMINAL DOMAIN-CONTAINING PROTEIN"/>
    <property type="match status" value="1"/>
</dbReference>
<gene>
    <name evidence="2" type="ORF">JF888_11950</name>
</gene>
<evidence type="ECO:0000313" key="2">
    <source>
        <dbReference type="EMBL" id="MBJ7603889.1"/>
    </source>
</evidence>
<dbReference type="InterPro" id="IPR012341">
    <property type="entry name" value="6hp_glycosidase-like_sf"/>
</dbReference>
<feature type="domain" description="Mannosylglycerate hydrolase MGH1-like glycoside hydrolase" evidence="1">
    <location>
        <begin position="412"/>
        <end position="513"/>
    </location>
</feature>
<dbReference type="Pfam" id="PF22422">
    <property type="entry name" value="MGH1-like_GH"/>
    <property type="match status" value="1"/>
</dbReference>
<dbReference type="Gene3D" id="1.50.10.10">
    <property type="match status" value="1"/>
</dbReference>
<comment type="caution">
    <text evidence="2">The sequence shown here is derived from an EMBL/GenBank/DDBJ whole genome shotgun (WGS) entry which is preliminary data.</text>
</comment>
<reference evidence="2 3" key="1">
    <citation type="submission" date="2020-10" db="EMBL/GenBank/DDBJ databases">
        <title>Ca. Dormibacterota MAGs.</title>
        <authorList>
            <person name="Montgomery K."/>
        </authorList>
    </citation>
    <scope>NUCLEOTIDE SEQUENCE [LARGE SCALE GENOMIC DNA]</scope>
    <source>
        <strain evidence="2">SC8811_S16_3</strain>
    </source>
</reference>
<dbReference type="InterPro" id="IPR054491">
    <property type="entry name" value="MGH1-like_GH"/>
</dbReference>
<evidence type="ECO:0000313" key="3">
    <source>
        <dbReference type="Proteomes" id="UP000620075"/>
    </source>
</evidence>
<accession>A0A934NEG1</accession>
<sequence>MGAEARRLAEVPSGRAPWRHWGPYLSERGWGTVREDYSPDGDAWNFFPHDHARSRSYRWNEDGLAGICDDRQTLCFAFAFWNGTDPILKERLFGVTGPQGNHGEDVKEYWWFLDSTPTHSWLRWRYMYPQPEFPYSRLVSENSRRSKQEPEFELLDTGVFETDSYWEITVDYAKAGPEEIYVRLSARNHGPEPAELQVLPTLWFRNTWSWSAGIKPQLRADGTCVLAQHPELGLRRLVGEGDHDLLFCENETNTKRLWEAEPATPYPKDGINDFVIRGSATVNPALTGTKAALRYRLNVAAGGTAALRLRLSEGEADFRNFEAVMTQREAEADEFYAALTPLRASADEARVMRQGFAGLLWSKQFYHYDVRTWLKGDPGQPSPPASRQNGRNSDWRHLFNQDVISMPDPWEYPWYAAWDLAFHCITLAHLDAEFAKSQLILLCREWFMHPNGQLPAYEWSFSDVNPPVHAWAALRVFEICGGNDYDFLERIFHKLLLNFTWWVNRKDSEGNNIFEGGFLGLDNIGPFDRSSLPVSGHLEQSDGTAWMAMYCLHLWEIALRLAERDRTYEDMAIKFFEHFVLIAVTLNDKGLWDEVDGFYYDVLRRPDGSSVPLRAHSMVGLIPLYAVTTLGPDTLSRLPSFARAMGWFLAHRPEAAGVVEHMDDPNHAGYRLLAIVGPQSLRRILARVLDPAEFLSDHGVRALSRWHRQHPLQVAVDGFQAQLDYEPAESTSGLFGGNSNWRGPVWFPVNYLLIEALRRYHRFLGPEFKVECPTGSGRWLALDQVADELAARLVGLFLSGPDGRRPVFGGYERLQRDPAWQNLLLFHEYFDGDSGAGLGASHQTGWTGLVANLIADRRPLD</sequence>
<proteinExistence type="predicted"/>
<dbReference type="SUPFAM" id="SSF48208">
    <property type="entry name" value="Six-hairpin glycosidases"/>
    <property type="match status" value="1"/>
</dbReference>